<name>A0A494TB15_SPHPE</name>
<dbReference type="RefSeq" id="WP_121152894.1">
    <property type="nucleotide sequence ID" value="NZ_CP032829.1"/>
</dbReference>
<sequence>MLTRTINAAKSGEWNVLAVPLKCFAARGADMKTLSVPLVLSISDVPLDYVSVPMDKCRD</sequence>
<evidence type="ECO:0000313" key="2">
    <source>
        <dbReference type="EMBL" id="AYJ86270.1"/>
    </source>
</evidence>
<dbReference type="AlphaFoldDB" id="A0A494TB15"/>
<reference evidence="2 3" key="1">
    <citation type="submission" date="2018-09" db="EMBL/GenBank/DDBJ databases">
        <title>Sphingomonas peninsula sp. nov., isolated from fildes peninsula, Antarctic soil.</title>
        <authorList>
            <person name="Yingchao G."/>
        </authorList>
    </citation>
    <scope>NUCLEOTIDE SEQUENCE [LARGE SCALE GENOMIC DNA]</scope>
    <source>
        <strain evidence="2 3">YZ-8</strain>
    </source>
</reference>
<dbReference type="Proteomes" id="UP000276254">
    <property type="component" value="Chromosome"/>
</dbReference>
<evidence type="ECO:0000259" key="1">
    <source>
        <dbReference type="Pfam" id="PF18559"/>
    </source>
</evidence>
<dbReference type="Gene3D" id="2.60.120.430">
    <property type="entry name" value="Galactose-binding lectin"/>
    <property type="match status" value="1"/>
</dbReference>
<dbReference type="EMBL" id="CP032829">
    <property type="protein sequence ID" value="AYJ86270.1"/>
    <property type="molecule type" value="Genomic_DNA"/>
</dbReference>
<dbReference type="Pfam" id="PF18559">
    <property type="entry name" value="Exop_C"/>
    <property type="match status" value="1"/>
</dbReference>
<dbReference type="KEGG" id="spha:D3Y57_10230"/>
<feature type="domain" description="ExoP galactose-binding-like" evidence="1">
    <location>
        <begin position="2"/>
        <end position="43"/>
    </location>
</feature>
<dbReference type="OrthoDB" id="9781691at2"/>
<accession>A0A494TB15</accession>
<dbReference type="InterPro" id="IPR041443">
    <property type="entry name" value="Exop_C"/>
</dbReference>
<protein>
    <recommendedName>
        <fullName evidence="1">ExoP galactose-binding-like domain-containing protein</fullName>
    </recommendedName>
</protein>
<organism evidence="2 3">
    <name type="scientific">Sphingomonas paeninsulae</name>
    <dbReference type="NCBI Taxonomy" id="2319844"/>
    <lineage>
        <taxon>Bacteria</taxon>
        <taxon>Pseudomonadati</taxon>
        <taxon>Pseudomonadota</taxon>
        <taxon>Alphaproteobacteria</taxon>
        <taxon>Sphingomonadales</taxon>
        <taxon>Sphingomonadaceae</taxon>
        <taxon>Sphingomonas</taxon>
    </lineage>
</organism>
<evidence type="ECO:0000313" key="3">
    <source>
        <dbReference type="Proteomes" id="UP000276254"/>
    </source>
</evidence>
<gene>
    <name evidence="2" type="ORF">D3Y57_10230</name>
</gene>
<keyword evidence="3" id="KW-1185">Reference proteome</keyword>
<proteinExistence type="predicted"/>